<dbReference type="Pfam" id="PF07745">
    <property type="entry name" value="Glyco_hydro_53"/>
    <property type="match status" value="1"/>
</dbReference>
<proteinExistence type="inferred from homology"/>
<evidence type="ECO:0000256" key="2">
    <source>
        <dbReference type="ARBA" id="ARBA00010687"/>
    </source>
</evidence>
<comment type="caution">
    <text evidence="9">The sequence shown here is derived from an EMBL/GenBank/DDBJ whole genome shotgun (WGS) entry which is preliminary data.</text>
</comment>
<evidence type="ECO:0000256" key="3">
    <source>
        <dbReference type="ARBA" id="ARBA00012556"/>
    </source>
</evidence>
<feature type="compositionally biased region" description="Polar residues" evidence="7">
    <location>
        <begin position="377"/>
        <end position="391"/>
    </location>
</feature>
<keyword evidence="10" id="KW-1185">Reference proteome</keyword>
<keyword evidence="4 6" id="KW-0378">Hydrolase</keyword>
<dbReference type="VEuPathDB" id="FungiDB:F4678DRAFT_267289"/>
<feature type="region of interest" description="Disordered" evidence="7">
    <location>
        <begin position="374"/>
        <end position="393"/>
    </location>
</feature>
<feature type="region of interest" description="Disordered" evidence="7">
    <location>
        <begin position="528"/>
        <end position="630"/>
    </location>
</feature>
<dbReference type="InterPro" id="IPR011683">
    <property type="entry name" value="Glyco_hydro_53"/>
</dbReference>
<evidence type="ECO:0000256" key="6">
    <source>
        <dbReference type="RuleBase" id="RU361192"/>
    </source>
</evidence>
<dbReference type="EMBL" id="JANPWZ010000146">
    <property type="protein sequence ID" value="KAJ3578978.1"/>
    <property type="molecule type" value="Genomic_DNA"/>
</dbReference>
<dbReference type="GO" id="GO:0045490">
    <property type="term" value="P:pectin catabolic process"/>
    <property type="evidence" value="ECO:0007669"/>
    <property type="project" value="TreeGrafter"/>
</dbReference>
<feature type="transmembrane region" description="Helical" evidence="8">
    <location>
        <begin position="341"/>
        <end position="364"/>
    </location>
</feature>
<evidence type="ECO:0000313" key="9">
    <source>
        <dbReference type="EMBL" id="KAJ3578978.1"/>
    </source>
</evidence>
<reference evidence="9" key="1">
    <citation type="submission" date="2022-07" db="EMBL/GenBank/DDBJ databases">
        <title>Genome Sequence of Xylaria arbuscula.</title>
        <authorList>
            <person name="Buettner E."/>
        </authorList>
    </citation>
    <scope>NUCLEOTIDE SEQUENCE</scope>
    <source>
        <strain evidence="9">VT107</strain>
    </source>
</reference>
<evidence type="ECO:0000256" key="1">
    <source>
        <dbReference type="ARBA" id="ARBA00001695"/>
    </source>
</evidence>
<evidence type="ECO:0000313" key="10">
    <source>
        <dbReference type="Proteomes" id="UP001148614"/>
    </source>
</evidence>
<accession>A0A9W8TPZ7</accession>
<feature type="compositionally biased region" description="Basic and acidic residues" evidence="7">
    <location>
        <begin position="585"/>
        <end position="596"/>
    </location>
</feature>
<organism evidence="9 10">
    <name type="scientific">Xylaria arbuscula</name>
    <dbReference type="NCBI Taxonomy" id="114810"/>
    <lineage>
        <taxon>Eukaryota</taxon>
        <taxon>Fungi</taxon>
        <taxon>Dikarya</taxon>
        <taxon>Ascomycota</taxon>
        <taxon>Pezizomycotina</taxon>
        <taxon>Sordariomycetes</taxon>
        <taxon>Xylariomycetidae</taxon>
        <taxon>Xylariales</taxon>
        <taxon>Xylariaceae</taxon>
        <taxon>Xylaria</taxon>
    </lineage>
</organism>
<dbReference type="Proteomes" id="UP001148614">
    <property type="component" value="Unassembled WGS sequence"/>
</dbReference>
<dbReference type="AlphaFoldDB" id="A0A9W8TPZ7"/>
<keyword evidence="8" id="KW-0472">Membrane</keyword>
<gene>
    <name evidence="9" type="ORF">NPX13_g1586</name>
</gene>
<dbReference type="PANTHER" id="PTHR34983">
    <property type="entry name" value="ARABINOGALACTAN ENDO-BETA-1,4-GALACTANASE A"/>
    <property type="match status" value="1"/>
</dbReference>
<evidence type="ECO:0000256" key="7">
    <source>
        <dbReference type="SAM" id="MobiDB-lite"/>
    </source>
</evidence>
<feature type="compositionally biased region" description="Basic and acidic residues" evidence="7">
    <location>
        <begin position="541"/>
        <end position="558"/>
    </location>
</feature>
<keyword evidence="8" id="KW-0812">Transmembrane</keyword>
<feature type="region of interest" description="Disordered" evidence="7">
    <location>
        <begin position="407"/>
        <end position="515"/>
    </location>
</feature>
<dbReference type="SUPFAM" id="SSF51445">
    <property type="entry name" value="(Trans)glycosidases"/>
    <property type="match status" value="1"/>
</dbReference>
<dbReference type="GO" id="GO:0015926">
    <property type="term" value="F:glucosidase activity"/>
    <property type="evidence" value="ECO:0007669"/>
    <property type="project" value="InterPro"/>
</dbReference>
<dbReference type="PANTHER" id="PTHR34983:SF1">
    <property type="entry name" value="ARABINOGALACTAN ENDO-BETA-1,4-GALACTANASE A"/>
    <property type="match status" value="1"/>
</dbReference>
<dbReference type="InterPro" id="IPR017853">
    <property type="entry name" value="GH"/>
</dbReference>
<keyword evidence="5 6" id="KW-0326">Glycosidase</keyword>
<keyword evidence="8" id="KW-1133">Transmembrane helix</keyword>
<comment type="catalytic activity">
    <reaction evidence="1 6">
        <text>The enzyme specifically hydrolyzes (1-&gt;4)-beta-D-galactosidic linkages in type I arabinogalactans.</text>
        <dbReference type="EC" id="3.2.1.89"/>
    </reaction>
</comment>
<evidence type="ECO:0000256" key="5">
    <source>
        <dbReference type="ARBA" id="ARBA00023295"/>
    </source>
</evidence>
<dbReference type="EC" id="3.2.1.89" evidence="3 6"/>
<evidence type="ECO:0000256" key="8">
    <source>
        <dbReference type="SAM" id="Phobius"/>
    </source>
</evidence>
<protein>
    <recommendedName>
        <fullName evidence="3 6">Arabinogalactan endo-beta-1,4-galactanase</fullName>
        <ecNumber evidence="3 6">3.2.1.89</ecNumber>
    </recommendedName>
</protein>
<dbReference type="Gene3D" id="3.20.20.80">
    <property type="entry name" value="Glycosidases"/>
    <property type="match status" value="1"/>
</dbReference>
<dbReference type="VEuPathDB" id="FungiDB:F4678DRAFT_483692"/>
<name>A0A9W8TPZ7_9PEZI</name>
<sequence>MASTWGKELVVAETNWPTSCPSPSYTFPSDLTSIPFSAAGQTTFMQKVAAVVAGVSGGSGIFYWEPAWVDNAALGSSCSSNTMFADPSSTSKMAVPWNNEPSTPRHPEVICSCHAQFGATHSGSLLKICFKLFLLLVMRDEDRETGPPRKNMPFISTPTPTVNLYQPTNVISEPSGVTAAAREDESLPFVIESNTCGFTFGGAVTCDVGYSCVNVNDYRGCCAAGATDCSSAIYTGCLNYEDMPNAAWCGPQTLCCPLTKAYCATYGYSTDEQPGATFTHIECAETPAFGELYPYPPELSTTPQTSCTEGVSSVLVVGAPIEGTPSSSSSSSAAASLHKGVIVGATLGSVAFGAFLILGIFLFSRRRRRRQEERRIQSTIKASISPPSTGITPVADKASIAHTRQLSTIHERKASSPSSVSPAKQQAPAPNARRPHSYGQNWPLGAEAAPISPRNPLSSHPVIFSQGQRPTRSQSERSHSSRYMRNVVPKLRMPTPRSGATALSPAPLGKPEGRHSLAGAIGIALQSPRTSYVPPPTIDTKFQEEVSRTRGSGDERTPKLPHQPSSATSALARIPASTSGGVVTNDKDTRDKRNIESGDDIVSPISPTDGNASPLDVSPLESRRGSFGQR</sequence>
<feature type="compositionally biased region" description="Low complexity" evidence="7">
    <location>
        <begin position="415"/>
        <end position="430"/>
    </location>
</feature>
<comment type="similarity">
    <text evidence="2 6">Belongs to the glycosyl hydrolase 53 family.</text>
</comment>
<evidence type="ECO:0000256" key="4">
    <source>
        <dbReference type="ARBA" id="ARBA00022801"/>
    </source>
</evidence>
<dbReference type="GO" id="GO:0031218">
    <property type="term" value="F:arabinogalactan endo-1,4-beta-galactosidase activity"/>
    <property type="evidence" value="ECO:0007669"/>
    <property type="project" value="UniProtKB-EC"/>
</dbReference>